<organism evidence="2 3">
    <name type="scientific">Phrynosoma platyrhinos</name>
    <name type="common">Desert horned lizard</name>
    <dbReference type="NCBI Taxonomy" id="52577"/>
    <lineage>
        <taxon>Eukaryota</taxon>
        <taxon>Metazoa</taxon>
        <taxon>Chordata</taxon>
        <taxon>Craniata</taxon>
        <taxon>Vertebrata</taxon>
        <taxon>Euteleostomi</taxon>
        <taxon>Lepidosauria</taxon>
        <taxon>Squamata</taxon>
        <taxon>Bifurcata</taxon>
        <taxon>Unidentata</taxon>
        <taxon>Episquamata</taxon>
        <taxon>Toxicofera</taxon>
        <taxon>Iguania</taxon>
        <taxon>Phrynosomatidae</taxon>
        <taxon>Phrynosomatinae</taxon>
        <taxon>Phrynosoma</taxon>
    </lineage>
</organism>
<protein>
    <recommendedName>
        <fullName evidence="4">TBC1 domain family member 30</fullName>
    </recommendedName>
</protein>
<reference evidence="2 3" key="1">
    <citation type="journal article" date="2022" name="Gigascience">
        <title>A chromosome-level genome assembly and annotation of the desert horned lizard, Phrynosoma platyrhinos, provides insight into chromosomal rearrangements among reptiles.</title>
        <authorList>
            <person name="Koochekian N."/>
            <person name="Ascanio A."/>
            <person name="Farleigh K."/>
            <person name="Card D.C."/>
            <person name="Schield D.R."/>
            <person name="Castoe T.A."/>
            <person name="Jezkova T."/>
        </authorList>
    </citation>
    <scope>NUCLEOTIDE SEQUENCE [LARGE SCALE GENOMIC DNA]</scope>
    <source>
        <strain evidence="2">NK-2021</strain>
    </source>
</reference>
<name>A0ABQ7SHE0_PHRPL</name>
<evidence type="ECO:0000313" key="3">
    <source>
        <dbReference type="Proteomes" id="UP000826234"/>
    </source>
</evidence>
<comment type="caution">
    <text evidence="2">The sequence shown here is derived from an EMBL/GenBank/DDBJ whole genome shotgun (WGS) entry which is preliminary data.</text>
</comment>
<evidence type="ECO:0000256" key="1">
    <source>
        <dbReference type="SAM" id="MobiDB-lite"/>
    </source>
</evidence>
<proteinExistence type="predicted"/>
<feature type="region of interest" description="Disordered" evidence="1">
    <location>
        <begin position="1"/>
        <end position="56"/>
    </location>
</feature>
<gene>
    <name evidence="2" type="ORF">JD844_027931</name>
</gene>
<keyword evidence="3" id="KW-1185">Reference proteome</keyword>
<evidence type="ECO:0000313" key="2">
    <source>
        <dbReference type="EMBL" id="KAH0616652.1"/>
    </source>
</evidence>
<dbReference type="EMBL" id="JAIPUX010005290">
    <property type="protein sequence ID" value="KAH0616652.1"/>
    <property type="molecule type" value="Genomic_DNA"/>
</dbReference>
<evidence type="ECO:0008006" key="4">
    <source>
        <dbReference type="Google" id="ProtNLM"/>
    </source>
</evidence>
<dbReference type="Proteomes" id="UP000826234">
    <property type="component" value="Unassembled WGS sequence"/>
</dbReference>
<feature type="compositionally biased region" description="Acidic residues" evidence="1">
    <location>
        <begin position="25"/>
        <end position="39"/>
    </location>
</feature>
<accession>A0ABQ7SHE0</accession>
<sequence>MELAEVSLAEEAPRGPGGSSAEVSLAEEEEEEEEEEGEFEEVRRRKRRRASSASSLVSGLLTELYSAGRTRHRDSVDSSTEASAGSDAFPGGRGTGPESRVLQELQRRPGQRHQRHYLAQKDTSELTTIIRELNYRICVQSAKLLRLLKQKDRLLHKVQKNCDIVTACLQAVSQKRRKYHLSLLIQECWKCIPKCTFALVVFSKCLLVQEKIYFTLVKETGKGHSELRFSAIFKVGIINTSPFVRSVAC</sequence>
<feature type="region of interest" description="Disordered" evidence="1">
    <location>
        <begin position="68"/>
        <end position="116"/>
    </location>
</feature>